<feature type="compositionally biased region" description="Low complexity" evidence="1">
    <location>
        <begin position="390"/>
        <end position="401"/>
    </location>
</feature>
<evidence type="ECO:0000259" key="3">
    <source>
        <dbReference type="Pfam" id="PF26188"/>
    </source>
</evidence>
<dbReference type="Pfam" id="PF26188">
    <property type="entry name" value="RESC6"/>
    <property type="match status" value="1"/>
</dbReference>
<feature type="region of interest" description="Disordered" evidence="1">
    <location>
        <begin position="38"/>
        <end position="60"/>
    </location>
</feature>
<dbReference type="PANTHER" id="PTHR21228:SF40">
    <property type="entry name" value="LD45607P"/>
    <property type="match status" value="1"/>
</dbReference>
<proteinExistence type="predicted"/>
<dbReference type="EMBL" id="CDMY01000393">
    <property type="protein sequence ID" value="CEM09139.1"/>
    <property type="molecule type" value="Genomic_DNA"/>
</dbReference>
<feature type="region of interest" description="Disordered" evidence="1">
    <location>
        <begin position="510"/>
        <end position="594"/>
    </location>
</feature>
<protein>
    <recommendedName>
        <fullName evidence="3">RNA-editing substrate-binding complex 6 protein domain-containing protein</fullName>
    </recommendedName>
</protein>
<feature type="domain" description="RNA-editing substrate-binding complex 6 protein" evidence="3">
    <location>
        <begin position="173"/>
        <end position="371"/>
    </location>
</feature>
<accession>A0A0G4F8V6</accession>
<dbReference type="VEuPathDB" id="CryptoDB:Vbra_14805"/>
<dbReference type="GO" id="GO:0000963">
    <property type="term" value="P:mitochondrial RNA processing"/>
    <property type="evidence" value="ECO:0007669"/>
    <property type="project" value="TreeGrafter"/>
</dbReference>
<dbReference type="InterPro" id="IPR058917">
    <property type="entry name" value="RESC6_dom"/>
</dbReference>
<dbReference type="STRING" id="1169540.A0A0G4F8V6"/>
<keyword evidence="5" id="KW-1185">Reference proteome</keyword>
<evidence type="ECO:0000313" key="5">
    <source>
        <dbReference type="Proteomes" id="UP000041254"/>
    </source>
</evidence>
<dbReference type="InParanoid" id="A0A0G4F8V6"/>
<dbReference type="GO" id="GO:0035770">
    <property type="term" value="C:ribonucleoprotein granule"/>
    <property type="evidence" value="ECO:0007669"/>
    <property type="project" value="TreeGrafter"/>
</dbReference>
<feature type="region of interest" description="Disordered" evidence="1">
    <location>
        <begin position="428"/>
        <end position="458"/>
    </location>
</feature>
<sequence>MCTILTRSSNAATWSSHNHSNSAASSPLFRCCVEDAGGRSGSDRAARRGNGVERSGVDFNRGTTEQHYQYNRMLCRSTTTEATLRIVDAHLMEFNTVNMVTAMHRVATRTPQMRQLNVKKDRRFRRLVERVQKLLVVSRLVKEGKDEPQGPGSPIKELESDTFLAALILIPLKPQELSNLVWSIAKLGCNEPQIFNCVMDEVLRRLEEFEPLNLSMTLWAFAKTAYPAQGLFRSSIRVVMERADDFEPQQLSNTLWAYSKASMNNGDVLNAVAESAMRRLHQFRAVNLSMLIYSFALGGGPGNSPLFKQVADKAIVKLEDFNPRGIANLILAFAVAKCEYEKLFRSVAEYIVNRLHSYSPQQLTHICLAFAMRYSTDHGARQQLPRPIQASDSTASSTLSDPMREEATEDEYHLLSWRRVAAAREMAEKGSGGEGGKWLFGTASGSTSTTVESTDKATERQIKPYEKALFDDLAKMISLRLPEFRPSELSDCMWAFKTTNQPDIPIQQALESHQGSGGRSRPPHGDFMVVTPPPGFPIYPDHSHKHQTMQQQHPHYNQDNHPQQQQQQQQKMHWQASPPRPHMHHPGSSYTHSYTMDLPRHLTTSSISTTSTNDYGIHFAAHPQMVGDSGGGGLHQRRGVAGDGKGGGGSVAHQHQNQIQQRQPDRRADKVLWASLFACMLFALLILFASFLKGQFRTSTSYVLPDVPHGHHQQHNQLYQDSNGGIGIGEGGGEM</sequence>
<dbReference type="InterPro" id="IPR050870">
    <property type="entry name" value="FAST_kinase"/>
</dbReference>
<keyword evidence="2" id="KW-0812">Transmembrane</keyword>
<feature type="compositionally biased region" description="Gly residues" evidence="1">
    <location>
        <begin position="641"/>
        <end position="650"/>
    </location>
</feature>
<keyword evidence="2" id="KW-0472">Membrane</keyword>
<evidence type="ECO:0000256" key="2">
    <source>
        <dbReference type="SAM" id="Phobius"/>
    </source>
</evidence>
<dbReference type="GO" id="GO:0044528">
    <property type="term" value="P:regulation of mitochondrial mRNA stability"/>
    <property type="evidence" value="ECO:0007669"/>
    <property type="project" value="TreeGrafter"/>
</dbReference>
<dbReference type="OrthoDB" id="442505at2759"/>
<name>A0A0G4F8V6_VITBC</name>
<dbReference type="GO" id="GO:0005759">
    <property type="term" value="C:mitochondrial matrix"/>
    <property type="evidence" value="ECO:0007669"/>
    <property type="project" value="TreeGrafter"/>
</dbReference>
<feature type="compositionally biased region" description="Polar residues" evidence="1">
    <location>
        <begin position="443"/>
        <end position="452"/>
    </location>
</feature>
<gene>
    <name evidence="4" type="ORF">Vbra_14805</name>
</gene>
<feature type="region of interest" description="Disordered" evidence="1">
    <location>
        <begin position="381"/>
        <end position="410"/>
    </location>
</feature>
<reference evidence="4 5" key="1">
    <citation type="submission" date="2014-11" db="EMBL/GenBank/DDBJ databases">
        <authorList>
            <person name="Zhu J."/>
            <person name="Qi W."/>
            <person name="Song R."/>
        </authorList>
    </citation>
    <scope>NUCLEOTIDE SEQUENCE [LARGE SCALE GENOMIC DNA]</scope>
</reference>
<feature type="transmembrane region" description="Helical" evidence="2">
    <location>
        <begin position="671"/>
        <end position="692"/>
    </location>
</feature>
<feature type="region of interest" description="Disordered" evidence="1">
    <location>
        <begin position="629"/>
        <end position="665"/>
    </location>
</feature>
<dbReference type="AlphaFoldDB" id="A0A0G4F8V6"/>
<organism evidence="4 5">
    <name type="scientific">Vitrella brassicaformis (strain CCMP3155)</name>
    <dbReference type="NCBI Taxonomy" id="1169540"/>
    <lineage>
        <taxon>Eukaryota</taxon>
        <taxon>Sar</taxon>
        <taxon>Alveolata</taxon>
        <taxon>Colpodellida</taxon>
        <taxon>Vitrellaceae</taxon>
        <taxon>Vitrella</taxon>
    </lineage>
</organism>
<keyword evidence="2" id="KW-1133">Transmembrane helix</keyword>
<feature type="compositionally biased region" description="Low complexity" evidence="1">
    <location>
        <begin position="550"/>
        <end position="570"/>
    </location>
</feature>
<evidence type="ECO:0000313" key="4">
    <source>
        <dbReference type="EMBL" id="CEM09139.1"/>
    </source>
</evidence>
<dbReference type="Proteomes" id="UP000041254">
    <property type="component" value="Unassembled WGS sequence"/>
</dbReference>
<dbReference type="GO" id="GO:0003723">
    <property type="term" value="F:RNA binding"/>
    <property type="evidence" value="ECO:0007669"/>
    <property type="project" value="TreeGrafter"/>
</dbReference>
<evidence type="ECO:0000256" key="1">
    <source>
        <dbReference type="SAM" id="MobiDB-lite"/>
    </source>
</evidence>
<dbReference type="PANTHER" id="PTHR21228">
    <property type="entry name" value="FAST LEU-RICH DOMAIN-CONTAINING"/>
    <property type="match status" value="1"/>
</dbReference>